<protein>
    <submittedName>
        <fullName evidence="9">Transcription factor bHLH96</fullName>
    </submittedName>
</protein>
<dbReference type="PROSITE" id="PS50888">
    <property type="entry name" value="BHLH"/>
    <property type="match status" value="1"/>
</dbReference>
<dbReference type="Gene3D" id="4.10.280.10">
    <property type="entry name" value="Helix-loop-helix DNA-binding domain"/>
    <property type="match status" value="1"/>
</dbReference>
<keyword evidence="3" id="KW-0805">Transcription regulation</keyword>
<evidence type="ECO:0000256" key="2">
    <source>
        <dbReference type="ARBA" id="ARBA00005510"/>
    </source>
</evidence>
<feature type="domain" description="BHLH" evidence="8">
    <location>
        <begin position="123"/>
        <end position="174"/>
    </location>
</feature>
<evidence type="ECO:0000256" key="5">
    <source>
        <dbReference type="ARBA" id="ARBA00023163"/>
    </source>
</evidence>
<dbReference type="GO" id="GO:0005634">
    <property type="term" value="C:nucleus"/>
    <property type="evidence" value="ECO:0007669"/>
    <property type="project" value="UniProtKB-SubCell"/>
</dbReference>
<dbReference type="InterPro" id="IPR011598">
    <property type="entry name" value="bHLH_dom"/>
</dbReference>
<dbReference type="AlphaFoldDB" id="A0AAP0BL50"/>
<evidence type="ECO:0000256" key="3">
    <source>
        <dbReference type="ARBA" id="ARBA00023015"/>
    </source>
</evidence>
<dbReference type="CDD" id="cd11448">
    <property type="entry name" value="bHLH_AtFAMA_like"/>
    <property type="match status" value="1"/>
</dbReference>
<dbReference type="InterPro" id="IPR036638">
    <property type="entry name" value="HLH_DNA-bd_sf"/>
</dbReference>
<comment type="similarity">
    <text evidence="2">Belongs to the bHLH protein family.</text>
</comment>
<dbReference type="InterPro" id="IPR054502">
    <property type="entry name" value="bHLH-TF_ACT-like_plant"/>
</dbReference>
<name>A0AAP0BL50_9ASPA</name>
<dbReference type="PANTHER" id="PTHR11969">
    <property type="entry name" value="MAX DIMERIZATION, MAD"/>
    <property type="match status" value="1"/>
</dbReference>
<comment type="caution">
    <text evidence="9">The sequence shown here is derived from an EMBL/GenBank/DDBJ whole genome shotgun (WGS) entry which is preliminary data.</text>
</comment>
<dbReference type="PANTHER" id="PTHR11969:SF54">
    <property type="entry name" value="MAD-LIKE PROTEIN 1"/>
    <property type="match status" value="1"/>
</dbReference>
<keyword evidence="5" id="KW-0804">Transcription</keyword>
<evidence type="ECO:0000256" key="4">
    <source>
        <dbReference type="ARBA" id="ARBA00023125"/>
    </source>
</evidence>
<gene>
    <name evidence="9" type="primary">BHLH96</name>
    <name evidence="9" type="ORF">KSP39_PZI009953</name>
</gene>
<keyword evidence="6" id="KW-0539">Nucleus</keyword>
<dbReference type="Proteomes" id="UP001418222">
    <property type="component" value="Unassembled WGS sequence"/>
</dbReference>
<dbReference type="Pfam" id="PF00010">
    <property type="entry name" value="HLH"/>
    <property type="match status" value="1"/>
</dbReference>
<keyword evidence="10" id="KW-1185">Reference proteome</keyword>
<dbReference type="Pfam" id="PF22754">
    <property type="entry name" value="bHLH-TF_ACT-like_plant"/>
    <property type="match status" value="1"/>
</dbReference>
<evidence type="ECO:0000259" key="8">
    <source>
        <dbReference type="PROSITE" id="PS50888"/>
    </source>
</evidence>
<dbReference type="SMART" id="SM00353">
    <property type="entry name" value="HLH"/>
    <property type="match status" value="1"/>
</dbReference>
<sequence length="326" mass="36237">MALEAVVFQNSLSCRTLKEMYSFGGSGNSWGWEIAAGGLLEEDRSRSLYANLEASPSSCGFMEWDVKNYPAHPASLDLEGASTLMAASSQKEDNAPARPAPSSNGRRKRRRTKCFKNKEEVENQRMTHIAVERNRRKQMNDYLALLRSLMPPSYAQKGDQASIIGGAINYVKELEQLLQSLKVQKQLNQHAENRAQDLTPTISPLASIFTFPQYSSTNPIYAAGDAAATRVKPSSFADIEVTMVESHASLKLLCRRRPKQLLRVVVGLQNLRLTALHLNVTSFDGMVLYSFNLKVEEDCQFTSGDDIAAAVHEIVWKVNEEDGFDG</sequence>
<organism evidence="9 10">
    <name type="scientific">Platanthera zijinensis</name>
    <dbReference type="NCBI Taxonomy" id="2320716"/>
    <lineage>
        <taxon>Eukaryota</taxon>
        <taxon>Viridiplantae</taxon>
        <taxon>Streptophyta</taxon>
        <taxon>Embryophyta</taxon>
        <taxon>Tracheophyta</taxon>
        <taxon>Spermatophyta</taxon>
        <taxon>Magnoliopsida</taxon>
        <taxon>Liliopsida</taxon>
        <taxon>Asparagales</taxon>
        <taxon>Orchidaceae</taxon>
        <taxon>Orchidoideae</taxon>
        <taxon>Orchideae</taxon>
        <taxon>Orchidinae</taxon>
        <taxon>Platanthera</taxon>
    </lineage>
</organism>
<evidence type="ECO:0000256" key="1">
    <source>
        <dbReference type="ARBA" id="ARBA00004123"/>
    </source>
</evidence>
<evidence type="ECO:0000313" key="9">
    <source>
        <dbReference type="EMBL" id="KAK8940929.1"/>
    </source>
</evidence>
<accession>A0AAP0BL50</accession>
<keyword evidence="4" id="KW-0238">DNA-binding</keyword>
<feature type="region of interest" description="Disordered" evidence="7">
    <location>
        <begin position="86"/>
        <end position="113"/>
    </location>
</feature>
<reference evidence="9 10" key="1">
    <citation type="journal article" date="2022" name="Nat. Plants">
        <title>Genomes of leafy and leafless Platanthera orchids illuminate the evolution of mycoheterotrophy.</title>
        <authorList>
            <person name="Li M.H."/>
            <person name="Liu K.W."/>
            <person name="Li Z."/>
            <person name="Lu H.C."/>
            <person name="Ye Q.L."/>
            <person name="Zhang D."/>
            <person name="Wang J.Y."/>
            <person name="Li Y.F."/>
            <person name="Zhong Z.M."/>
            <person name="Liu X."/>
            <person name="Yu X."/>
            <person name="Liu D.K."/>
            <person name="Tu X.D."/>
            <person name="Liu B."/>
            <person name="Hao Y."/>
            <person name="Liao X.Y."/>
            <person name="Jiang Y.T."/>
            <person name="Sun W.H."/>
            <person name="Chen J."/>
            <person name="Chen Y.Q."/>
            <person name="Ai Y."/>
            <person name="Zhai J.W."/>
            <person name="Wu S.S."/>
            <person name="Zhou Z."/>
            <person name="Hsiao Y.Y."/>
            <person name="Wu W.L."/>
            <person name="Chen Y.Y."/>
            <person name="Lin Y.F."/>
            <person name="Hsu J.L."/>
            <person name="Li C.Y."/>
            <person name="Wang Z.W."/>
            <person name="Zhao X."/>
            <person name="Zhong W.Y."/>
            <person name="Ma X.K."/>
            <person name="Ma L."/>
            <person name="Huang J."/>
            <person name="Chen G.Z."/>
            <person name="Huang M.Z."/>
            <person name="Huang L."/>
            <person name="Peng D.H."/>
            <person name="Luo Y.B."/>
            <person name="Zou S.Q."/>
            <person name="Chen S.P."/>
            <person name="Lan S."/>
            <person name="Tsai W.C."/>
            <person name="Van de Peer Y."/>
            <person name="Liu Z.J."/>
        </authorList>
    </citation>
    <scope>NUCLEOTIDE SEQUENCE [LARGE SCALE GENOMIC DNA]</scope>
    <source>
        <strain evidence="9">Lor287</strain>
    </source>
</reference>
<evidence type="ECO:0000313" key="10">
    <source>
        <dbReference type="Proteomes" id="UP001418222"/>
    </source>
</evidence>
<proteinExistence type="inferred from homology"/>
<comment type="subcellular location">
    <subcellularLocation>
        <location evidence="1">Nucleus</location>
    </subcellularLocation>
</comment>
<dbReference type="SUPFAM" id="SSF47459">
    <property type="entry name" value="HLH, helix-loop-helix DNA-binding domain"/>
    <property type="match status" value="1"/>
</dbReference>
<evidence type="ECO:0000256" key="7">
    <source>
        <dbReference type="SAM" id="MobiDB-lite"/>
    </source>
</evidence>
<dbReference type="GO" id="GO:0046983">
    <property type="term" value="F:protein dimerization activity"/>
    <property type="evidence" value="ECO:0007669"/>
    <property type="project" value="InterPro"/>
</dbReference>
<dbReference type="GO" id="GO:0000978">
    <property type="term" value="F:RNA polymerase II cis-regulatory region sequence-specific DNA binding"/>
    <property type="evidence" value="ECO:0007669"/>
    <property type="project" value="TreeGrafter"/>
</dbReference>
<evidence type="ECO:0000256" key="6">
    <source>
        <dbReference type="ARBA" id="ARBA00023242"/>
    </source>
</evidence>
<dbReference type="EMBL" id="JBBWWQ010000008">
    <property type="protein sequence ID" value="KAK8940929.1"/>
    <property type="molecule type" value="Genomic_DNA"/>
</dbReference>
<dbReference type="GO" id="GO:0000981">
    <property type="term" value="F:DNA-binding transcription factor activity, RNA polymerase II-specific"/>
    <property type="evidence" value="ECO:0007669"/>
    <property type="project" value="TreeGrafter"/>
</dbReference>